<evidence type="ECO:0000313" key="1">
    <source>
        <dbReference type="EMBL" id="CAF1319364.1"/>
    </source>
</evidence>
<dbReference type="EMBL" id="CAJOBC010046806">
    <property type="protein sequence ID" value="CAF4163769.1"/>
    <property type="molecule type" value="Genomic_DNA"/>
</dbReference>
<dbReference type="Proteomes" id="UP000663829">
    <property type="component" value="Unassembled WGS sequence"/>
</dbReference>
<dbReference type="Proteomes" id="UP000681722">
    <property type="component" value="Unassembled WGS sequence"/>
</dbReference>
<sequence>MGILIGESALKKSEYVALIRKAFDFLETIFHDQFVEYDEQQQPTHYSTCIESTTDAKIIATLQHSSKFLSSDEDGPLTSMAFFEPGTLIAAAKQSTFLTAYNGIYDMKKDTMTYSKRVQNKSLSVLVPSTGSKFSTILEYFDNGNTTSGLFERFLYYVITPTSISNAIRYGHEQQLNTKLPALECVFITRYLMGNRVYMFDDKEYEFINPILIDLLTNETPPEISTKPPSTKRNKALQRRSADHLVRIITAFQALFDVCDILSKISDFNFHKVPPSLIADIEKNINQTMYDTKLTTIINVSSTDQQYIVSSIQQQPKHGQYLPISMKAISTGLKFYDKLLYPISAMLFSYDMDIEQQTRQDNENEKKLLLAKFKVFTVTSLTGKATNANAIFHHPKPGCSSVQTLIANLAQKGFLKEGKFVRVSNKRVLTSWCKVIPDPRNDDQLKQIVQTLKQDYGLSLADYLDNYATWPDSADMSWTLLGDVLRIIQEQQRFLEYHKDEQKRKPCERKSNLMVNHTQLIGALNNIPNKNVGDRNKNEIQLNGAGPSGQSHSCSRNKATSPVHVTNITRTRVKDQQRTILEPQNTQSSITIENIYPEISERHASHNQTSELNLITNNRQSYLCHDMNLLFDELIFDNNFWLMDEKHSSLPVMFSTNLQRGCDATILAEDTDEA</sequence>
<dbReference type="EMBL" id="CAJNOQ010013327">
    <property type="protein sequence ID" value="CAF1319364.1"/>
    <property type="molecule type" value="Genomic_DNA"/>
</dbReference>
<proteinExistence type="predicted"/>
<accession>A0A815F6K6</accession>
<keyword evidence="3" id="KW-1185">Reference proteome</keyword>
<comment type="caution">
    <text evidence="1">The sequence shown here is derived from an EMBL/GenBank/DDBJ whole genome shotgun (WGS) entry which is preliminary data.</text>
</comment>
<reference evidence="1" key="1">
    <citation type="submission" date="2021-02" db="EMBL/GenBank/DDBJ databases">
        <authorList>
            <person name="Nowell W R."/>
        </authorList>
    </citation>
    <scope>NUCLEOTIDE SEQUENCE</scope>
</reference>
<dbReference type="AlphaFoldDB" id="A0A815F6K6"/>
<evidence type="ECO:0000313" key="3">
    <source>
        <dbReference type="Proteomes" id="UP000663829"/>
    </source>
</evidence>
<evidence type="ECO:0000313" key="2">
    <source>
        <dbReference type="EMBL" id="CAF4163769.1"/>
    </source>
</evidence>
<name>A0A815F6K6_9BILA</name>
<protein>
    <submittedName>
        <fullName evidence="1">Uncharacterized protein</fullName>
    </submittedName>
</protein>
<gene>
    <name evidence="1" type="ORF">GPM918_LOCUS29396</name>
    <name evidence="2" type="ORF">SRO942_LOCUS29971</name>
</gene>
<organism evidence="1 3">
    <name type="scientific">Didymodactylos carnosus</name>
    <dbReference type="NCBI Taxonomy" id="1234261"/>
    <lineage>
        <taxon>Eukaryota</taxon>
        <taxon>Metazoa</taxon>
        <taxon>Spiralia</taxon>
        <taxon>Gnathifera</taxon>
        <taxon>Rotifera</taxon>
        <taxon>Eurotatoria</taxon>
        <taxon>Bdelloidea</taxon>
        <taxon>Philodinida</taxon>
        <taxon>Philodinidae</taxon>
        <taxon>Didymodactylos</taxon>
    </lineage>
</organism>
<feature type="non-terminal residue" evidence="1">
    <location>
        <position position="1"/>
    </location>
</feature>